<feature type="transmembrane region" description="Helical" evidence="6">
    <location>
        <begin position="178"/>
        <end position="197"/>
    </location>
</feature>
<dbReference type="Proteomes" id="UP000705508">
    <property type="component" value="Unassembled WGS sequence"/>
</dbReference>
<dbReference type="InterPro" id="IPR019264">
    <property type="entry name" value="DUF2179"/>
</dbReference>
<evidence type="ECO:0000256" key="6">
    <source>
        <dbReference type="SAM" id="Phobius"/>
    </source>
</evidence>
<reference evidence="8" key="1">
    <citation type="submission" date="2020-08" db="EMBL/GenBank/DDBJ databases">
        <authorList>
            <person name="Cejkova D."/>
            <person name="Kubasova T."/>
            <person name="Jahodarova E."/>
            <person name="Rychlik I."/>
        </authorList>
    </citation>
    <scope>NUCLEOTIDE SEQUENCE</scope>
    <source>
        <strain evidence="8">An582</strain>
    </source>
</reference>
<feature type="transmembrane region" description="Helical" evidence="6">
    <location>
        <begin position="109"/>
        <end position="128"/>
    </location>
</feature>
<dbReference type="InterPro" id="IPR051461">
    <property type="entry name" value="UPF0750_membrane"/>
</dbReference>
<evidence type="ECO:0000256" key="4">
    <source>
        <dbReference type="ARBA" id="ARBA00022989"/>
    </source>
</evidence>
<dbReference type="InterPro" id="IPR015867">
    <property type="entry name" value="N-reg_PII/ATP_PRibTrfase_C"/>
</dbReference>
<evidence type="ECO:0000256" key="2">
    <source>
        <dbReference type="ARBA" id="ARBA00022475"/>
    </source>
</evidence>
<protein>
    <submittedName>
        <fullName evidence="8">YitT family protein</fullName>
    </submittedName>
</protein>
<dbReference type="InterPro" id="IPR003740">
    <property type="entry name" value="YitT"/>
</dbReference>
<dbReference type="Pfam" id="PF10035">
    <property type="entry name" value="DUF2179"/>
    <property type="match status" value="1"/>
</dbReference>
<keyword evidence="4 6" id="KW-1133">Transmembrane helix</keyword>
<dbReference type="Pfam" id="PF02588">
    <property type="entry name" value="YitT_membrane"/>
    <property type="match status" value="1"/>
</dbReference>
<sequence length="289" mass="31674">MKRINWKEAGVDILVDIAAGMVIAVGIYNFALYANFPVAGFSGMAIILYHLFGIPVGAGTIILNVPVAIFCYKFLGRTFFLKSVKTMIISSFLMDYVSPLLPVYDGDRLLAALCMGVLTGIGYALIFMRGSSTGGQDFISMAIKKVKPHMTLGVITFVLDMLTILLGSVLVFKDVDGFIYGLIVTYLMATVMDRIMYGIDEGKMTLIVTGKGKEMAEQIDQYSGRGSTIIRGTGSYTGQEKDIVMCACNNKEMYTIKRLARRIDPKAFTIIMESNEVVGEGFKEEPGDL</sequence>
<organism evidence="8 9">
    <name type="scientific">Mordavella massiliensis</name>
    <dbReference type="NCBI Taxonomy" id="1871024"/>
    <lineage>
        <taxon>Bacteria</taxon>
        <taxon>Bacillati</taxon>
        <taxon>Bacillota</taxon>
        <taxon>Clostridia</taxon>
        <taxon>Eubacteriales</taxon>
        <taxon>Clostridiaceae</taxon>
        <taxon>Mordavella</taxon>
    </lineage>
</organism>
<keyword evidence="5 6" id="KW-0472">Membrane</keyword>
<dbReference type="Gene3D" id="3.30.70.120">
    <property type="match status" value="1"/>
</dbReference>
<name>A0A938XBJ2_9CLOT</name>
<accession>A0A938XBJ2</accession>
<evidence type="ECO:0000259" key="7">
    <source>
        <dbReference type="Pfam" id="PF10035"/>
    </source>
</evidence>
<dbReference type="PIRSF" id="PIRSF006483">
    <property type="entry name" value="Membrane_protein_YitT"/>
    <property type="match status" value="1"/>
</dbReference>
<evidence type="ECO:0000313" key="9">
    <source>
        <dbReference type="Proteomes" id="UP000705508"/>
    </source>
</evidence>
<dbReference type="RefSeq" id="WP_204906498.1">
    <property type="nucleotide sequence ID" value="NZ_JACJKS010000008.1"/>
</dbReference>
<feature type="transmembrane region" description="Helical" evidence="6">
    <location>
        <begin position="12"/>
        <end position="34"/>
    </location>
</feature>
<keyword evidence="2" id="KW-1003">Cell membrane</keyword>
<feature type="transmembrane region" description="Helical" evidence="6">
    <location>
        <begin position="149"/>
        <end position="172"/>
    </location>
</feature>
<dbReference type="AlphaFoldDB" id="A0A938XBJ2"/>
<dbReference type="EMBL" id="JACJKS010000008">
    <property type="protein sequence ID" value="MBM6948483.1"/>
    <property type="molecule type" value="Genomic_DNA"/>
</dbReference>
<dbReference type="GO" id="GO:0005886">
    <property type="term" value="C:plasma membrane"/>
    <property type="evidence" value="ECO:0007669"/>
    <property type="project" value="UniProtKB-SubCell"/>
</dbReference>
<dbReference type="PANTHER" id="PTHR33545:SF5">
    <property type="entry name" value="UPF0750 MEMBRANE PROTEIN YITT"/>
    <property type="match status" value="1"/>
</dbReference>
<dbReference type="CDD" id="cd16380">
    <property type="entry name" value="YitT_C"/>
    <property type="match status" value="1"/>
</dbReference>
<feature type="domain" description="DUF2179" evidence="7">
    <location>
        <begin position="225"/>
        <end position="279"/>
    </location>
</feature>
<dbReference type="PANTHER" id="PTHR33545">
    <property type="entry name" value="UPF0750 MEMBRANE PROTEIN YITT-RELATED"/>
    <property type="match status" value="1"/>
</dbReference>
<gene>
    <name evidence="8" type="ORF">H6A20_07400</name>
</gene>
<feature type="transmembrane region" description="Helical" evidence="6">
    <location>
        <begin position="46"/>
        <end position="72"/>
    </location>
</feature>
<evidence type="ECO:0000256" key="5">
    <source>
        <dbReference type="ARBA" id="ARBA00023136"/>
    </source>
</evidence>
<comment type="subcellular location">
    <subcellularLocation>
        <location evidence="1">Cell membrane</location>
        <topology evidence="1">Multi-pass membrane protein</topology>
    </subcellularLocation>
</comment>
<comment type="caution">
    <text evidence="8">The sequence shown here is derived from an EMBL/GenBank/DDBJ whole genome shotgun (WGS) entry which is preliminary data.</text>
</comment>
<reference evidence="8" key="2">
    <citation type="journal article" date="2021" name="Sci. Rep.">
        <title>The distribution of antibiotic resistance genes in chicken gut microbiota commensals.</title>
        <authorList>
            <person name="Juricova H."/>
            <person name="Matiasovicova J."/>
            <person name="Kubasova T."/>
            <person name="Cejkova D."/>
            <person name="Rychlik I."/>
        </authorList>
    </citation>
    <scope>NUCLEOTIDE SEQUENCE</scope>
    <source>
        <strain evidence="8">An582</strain>
    </source>
</reference>
<feature type="transmembrane region" description="Helical" evidence="6">
    <location>
        <begin position="79"/>
        <end position="97"/>
    </location>
</feature>
<proteinExistence type="predicted"/>
<evidence type="ECO:0000256" key="3">
    <source>
        <dbReference type="ARBA" id="ARBA00022692"/>
    </source>
</evidence>
<evidence type="ECO:0000256" key="1">
    <source>
        <dbReference type="ARBA" id="ARBA00004651"/>
    </source>
</evidence>
<evidence type="ECO:0000313" key="8">
    <source>
        <dbReference type="EMBL" id="MBM6948483.1"/>
    </source>
</evidence>
<keyword evidence="3 6" id="KW-0812">Transmembrane</keyword>